<keyword evidence="1" id="KW-1133">Transmembrane helix</keyword>
<keyword evidence="1" id="KW-0812">Transmembrane</keyword>
<dbReference type="EMBL" id="CP042197">
    <property type="protein sequence ID" value="QDS75661.1"/>
    <property type="molecule type" value="Genomic_DNA"/>
</dbReference>
<keyword evidence="1" id="KW-0472">Membrane</keyword>
<reference evidence="2 3" key="1">
    <citation type="submission" date="2019-07" db="EMBL/GenBank/DDBJ databases">
        <title>Finished genome of Venturia effusa.</title>
        <authorList>
            <person name="Young C.A."/>
            <person name="Cox M.P."/>
            <person name="Ganley A.R.D."/>
            <person name="David W.J."/>
        </authorList>
    </citation>
    <scope>NUCLEOTIDE SEQUENCE [LARGE SCALE GENOMIC DNA]</scope>
    <source>
        <strain evidence="3">albino</strain>
    </source>
</reference>
<sequence>MEAWKLINFTSLSEVSPAFTLGYTAQQWGLLPFPANLYATKASASEILQSSDGVLGFGMPYSCLQYGADFYRETGGWYVLELHGYTGITSDRRGDFFHDVNDTISRNTTVCDEDATCTDLGCIILIEQAGRATQIVAIAHVLTIIILAVLTLIAAWVLRRDGSPRRGVQPADLNGRYLPPVPWRFKGKAEEIPMQRWTPAQIVLAEHETLMECNPQEFTKAINNCQDLLREMFQLDQQIMGMVHIREDDEHIRRDLKRRANELFEEVRDEVRNLSRIEHLTEEQTQVLDEISKLVMAEKGPRY</sequence>
<organism evidence="2 3">
    <name type="scientific">Venturia effusa</name>
    <dbReference type="NCBI Taxonomy" id="50376"/>
    <lineage>
        <taxon>Eukaryota</taxon>
        <taxon>Fungi</taxon>
        <taxon>Dikarya</taxon>
        <taxon>Ascomycota</taxon>
        <taxon>Pezizomycotina</taxon>
        <taxon>Dothideomycetes</taxon>
        <taxon>Pleosporomycetidae</taxon>
        <taxon>Venturiales</taxon>
        <taxon>Venturiaceae</taxon>
        <taxon>Venturia</taxon>
    </lineage>
</organism>
<evidence type="ECO:0000313" key="3">
    <source>
        <dbReference type="Proteomes" id="UP000316270"/>
    </source>
</evidence>
<keyword evidence="3" id="KW-1185">Reference proteome</keyword>
<dbReference type="OrthoDB" id="5223630at2759"/>
<evidence type="ECO:0000313" key="2">
    <source>
        <dbReference type="EMBL" id="QDS75661.1"/>
    </source>
</evidence>
<dbReference type="AlphaFoldDB" id="A0A517LJ41"/>
<name>A0A517LJ41_9PEZI</name>
<gene>
    <name evidence="2" type="ORF">FKW77_007191</name>
</gene>
<protein>
    <submittedName>
        <fullName evidence="2">Uncharacterized protein</fullName>
    </submittedName>
</protein>
<feature type="transmembrane region" description="Helical" evidence="1">
    <location>
        <begin position="135"/>
        <end position="158"/>
    </location>
</feature>
<proteinExistence type="predicted"/>
<accession>A0A517LJ41</accession>
<evidence type="ECO:0000256" key="1">
    <source>
        <dbReference type="SAM" id="Phobius"/>
    </source>
</evidence>
<dbReference type="Proteomes" id="UP000316270">
    <property type="component" value="Chromosome 13"/>
</dbReference>